<protein>
    <recommendedName>
        <fullName evidence="3">DUF5590 domain-containing protein</fullName>
    </recommendedName>
</protein>
<dbReference type="RefSeq" id="WP_377927452.1">
    <property type="nucleotide sequence ID" value="NZ_JBHUEM010000007.1"/>
</dbReference>
<dbReference type="EMBL" id="JBHUEM010000007">
    <property type="protein sequence ID" value="MFD1736302.1"/>
    <property type="molecule type" value="Genomic_DNA"/>
</dbReference>
<gene>
    <name evidence="1" type="ORF">ACFSCX_06950</name>
</gene>
<reference evidence="2" key="1">
    <citation type="journal article" date="2019" name="Int. J. Syst. Evol. Microbiol.">
        <title>The Global Catalogue of Microorganisms (GCM) 10K type strain sequencing project: providing services to taxonomists for standard genome sequencing and annotation.</title>
        <authorList>
            <consortium name="The Broad Institute Genomics Platform"/>
            <consortium name="The Broad Institute Genome Sequencing Center for Infectious Disease"/>
            <person name="Wu L."/>
            <person name="Ma J."/>
        </authorList>
    </citation>
    <scope>NUCLEOTIDE SEQUENCE [LARGE SCALE GENOMIC DNA]</scope>
    <source>
        <strain evidence="2">CCUG 49339</strain>
    </source>
</reference>
<accession>A0ABW4LP51</accession>
<evidence type="ECO:0000313" key="2">
    <source>
        <dbReference type="Proteomes" id="UP001597214"/>
    </source>
</evidence>
<sequence>MALILIASVFIFIEVHKKLYSYSTPEEALRNISNPKAEAGEVVETRILEETNTAYIVFYPLEDDMVLVARFNRNKYGWKYADMIGLGPIETLRKGDYVGSKDFYMGGTMSNVSKVKLGTYEAELILLEGTSMQVWILHNTTKKYFKSKELLFLDKEGNKL</sequence>
<evidence type="ECO:0008006" key="3">
    <source>
        <dbReference type="Google" id="ProtNLM"/>
    </source>
</evidence>
<dbReference type="Proteomes" id="UP001597214">
    <property type="component" value="Unassembled WGS sequence"/>
</dbReference>
<name>A0ABW4LP51_9BACI</name>
<evidence type="ECO:0000313" key="1">
    <source>
        <dbReference type="EMBL" id="MFD1736302.1"/>
    </source>
</evidence>
<keyword evidence="2" id="KW-1185">Reference proteome</keyword>
<organism evidence="1 2">
    <name type="scientific">Bacillus salitolerans</name>
    <dbReference type="NCBI Taxonomy" id="1437434"/>
    <lineage>
        <taxon>Bacteria</taxon>
        <taxon>Bacillati</taxon>
        <taxon>Bacillota</taxon>
        <taxon>Bacilli</taxon>
        <taxon>Bacillales</taxon>
        <taxon>Bacillaceae</taxon>
        <taxon>Bacillus</taxon>
    </lineage>
</organism>
<proteinExistence type="predicted"/>
<comment type="caution">
    <text evidence="1">The sequence shown here is derived from an EMBL/GenBank/DDBJ whole genome shotgun (WGS) entry which is preliminary data.</text>
</comment>